<comment type="caution">
    <text evidence="1">The sequence shown here is derived from an EMBL/GenBank/DDBJ whole genome shotgun (WGS) entry which is preliminary data.</text>
</comment>
<dbReference type="AlphaFoldDB" id="A0A9D9N910"/>
<dbReference type="PROSITE" id="PS51257">
    <property type="entry name" value="PROKAR_LIPOPROTEIN"/>
    <property type="match status" value="1"/>
</dbReference>
<dbReference type="EMBL" id="JADIME010000013">
    <property type="protein sequence ID" value="MBO8464569.1"/>
    <property type="molecule type" value="Genomic_DNA"/>
</dbReference>
<organism evidence="1 2">
    <name type="scientific">Candidatus Merdivivens pullistercoris</name>
    <dbReference type="NCBI Taxonomy" id="2840873"/>
    <lineage>
        <taxon>Bacteria</taxon>
        <taxon>Pseudomonadati</taxon>
        <taxon>Bacteroidota</taxon>
        <taxon>Bacteroidia</taxon>
        <taxon>Bacteroidales</taxon>
        <taxon>Muribaculaceae</taxon>
        <taxon>Muribaculaceae incertae sedis</taxon>
        <taxon>Candidatus Merdivivens</taxon>
    </lineage>
</organism>
<evidence type="ECO:0008006" key="3">
    <source>
        <dbReference type="Google" id="ProtNLM"/>
    </source>
</evidence>
<accession>A0A9D9N910</accession>
<dbReference type="Proteomes" id="UP000823597">
    <property type="component" value="Unassembled WGS sequence"/>
</dbReference>
<reference evidence="1" key="1">
    <citation type="submission" date="2020-10" db="EMBL/GenBank/DDBJ databases">
        <authorList>
            <person name="Gilroy R."/>
        </authorList>
    </citation>
    <scope>NUCLEOTIDE SEQUENCE</scope>
    <source>
        <strain evidence="1">10037</strain>
    </source>
</reference>
<protein>
    <recommendedName>
        <fullName evidence="3">Major fimbrial subunit protein N-terminal domain-containing protein</fullName>
    </recommendedName>
</protein>
<sequence>MKKLLLALSVIATIAQGCEQIEKKDGTGNENGKSIVRFCLDDSSVNGGSASTKLTGSSDEEALNNVEFIIFDDSGEYVTSLLTDGATAEMEIYEGSYTAAAIVNMGQSHAGENFSYGSVDEISVPLEDNSKGNLIMYAEKSFTIDESGADVNMEARRNVAKIAVGTIKNEMKDPVFQKQAFEIQRIFVSNVSGLSDLRGENSPTVWYNKNGLWEDETDDIKSLLEDDNIDRTIALHGEYSQEHYYYVYPNDIADDSYDALWSPRFTRLVIEAALNGKTCYYPIPFGNIEANHSYIINNLTITKPGTDNPWERIDGEMCNFTITVVDWEKGLTTDKII</sequence>
<reference evidence="1" key="2">
    <citation type="journal article" date="2021" name="PeerJ">
        <title>Extensive microbial diversity within the chicken gut microbiome revealed by metagenomics and culture.</title>
        <authorList>
            <person name="Gilroy R."/>
            <person name="Ravi A."/>
            <person name="Getino M."/>
            <person name="Pursley I."/>
            <person name="Horton D.L."/>
            <person name="Alikhan N.F."/>
            <person name="Baker D."/>
            <person name="Gharbi K."/>
            <person name="Hall N."/>
            <person name="Watson M."/>
            <person name="Adriaenssens E.M."/>
            <person name="Foster-Nyarko E."/>
            <person name="Jarju S."/>
            <person name="Secka A."/>
            <person name="Antonio M."/>
            <person name="Oren A."/>
            <person name="Chaudhuri R.R."/>
            <person name="La Ragione R."/>
            <person name="Hildebrand F."/>
            <person name="Pallen M.J."/>
        </authorList>
    </citation>
    <scope>NUCLEOTIDE SEQUENCE</scope>
    <source>
        <strain evidence="1">10037</strain>
    </source>
</reference>
<evidence type="ECO:0000313" key="2">
    <source>
        <dbReference type="Proteomes" id="UP000823597"/>
    </source>
</evidence>
<gene>
    <name evidence="1" type="ORF">IAB93_01065</name>
</gene>
<dbReference type="Gene3D" id="2.60.40.3690">
    <property type="match status" value="1"/>
</dbReference>
<proteinExistence type="predicted"/>
<evidence type="ECO:0000313" key="1">
    <source>
        <dbReference type="EMBL" id="MBO8464569.1"/>
    </source>
</evidence>
<name>A0A9D9N910_9BACT</name>